<organism evidence="1 2">
    <name type="scientific">Entomophthora muscae</name>
    <dbReference type="NCBI Taxonomy" id="34485"/>
    <lineage>
        <taxon>Eukaryota</taxon>
        <taxon>Fungi</taxon>
        <taxon>Fungi incertae sedis</taxon>
        <taxon>Zoopagomycota</taxon>
        <taxon>Entomophthoromycotina</taxon>
        <taxon>Entomophthoromycetes</taxon>
        <taxon>Entomophthorales</taxon>
        <taxon>Entomophthoraceae</taxon>
        <taxon>Entomophthora</taxon>
    </lineage>
</organism>
<comment type="caution">
    <text evidence="1">The sequence shown here is derived from an EMBL/GenBank/DDBJ whole genome shotgun (WGS) entry which is preliminary data.</text>
</comment>
<keyword evidence="2" id="KW-1185">Reference proteome</keyword>
<accession>A0ACC2S147</accession>
<name>A0ACC2S147_9FUNG</name>
<protein>
    <submittedName>
        <fullName evidence="1">Uncharacterized protein</fullName>
    </submittedName>
</protein>
<sequence length="138" mass="16099">MSNGFLIPTSSDREREILSLRQKLYTRFLMMLWIEMALFLGILVWLIVSQTDLIFYFVLLHMVLLVLGFQLWQFYCSSQALRKVQMIGLQSVSFRQPDLILPRFGVAPPSYLEAFDLREIRSTSVTIPDKCLTTRVNC</sequence>
<evidence type="ECO:0000313" key="1">
    <source>
        <dbReference type="EMBL" id="KAJ9056025.1"/>
    </source>
</evidence>
<proteinExistence type="predicted"/>
<gene>
    <name evidence="1" type="ORF">DSO57_1037373</name>
</gene>
<dbReference type="EMBL" id="QTSX02006077">
    <property type="protein sequence ID" value="KAJ9056025.1"/>
    <property type="molecule type" value="Genomic_DNA"/>
</dbReference>
<dbReference type="Proteomes" id="UP001165960">
    <property type="component" value="Unassembled WGS sequence"/>
</dbReference>
<evidence type="ECO:0000313" key="2">
    <source>
        <dbReference type="Proteomes" id="UP001165960"/>
    </source>
</evidence>
<reference evidence="1" key="1">
    <citation type="submission" date="2022-04" db="EMBL/GenBank/DDBJ databases">
        <title>Genome of the entomopathogenic fungus Entomophthora muscae.</title>
        <authorList>
            <person name="Elya C."/>
            <person name="Lovett B.R."/>
            <person name="Lee E."/>
            <person name="Macias A.M."/>
            <person name="Hajek A.E."/>
            <person name="De Bivort B.L."/>
            <person name="Kasson M.T."/>
            <person name="De Fine Licht H.H."/>
            <person name="Stajich J.E."/>
        </authorList>
    </citation>
    <scope>NUCLEOTIDE SEQUENCE</scope>
    <source>
        <strain evidence="1">Berkeley</strain>
    </source>
</reference>